<reference evidence="1 2" key="1">
    <citation type="submission" date="2018-09" db="EMBL/GenBank/DDBJ databases">
        <title>Comparative Genomic Analysis of Eight Novel Haloalkaliphilic Bacteriophages from Lake Elmenteita, Kenya.</title>
        <authorList>
            <person name="Akhwale J.K."/>
        </authorList>
    </citation>
    <scope>NUCLEOTIDE SEQUENCE [LARGE SCALE GENOMIC DNA]</scope>
</reference>
<gene>
    <name evidence="1" type="ORF">vBBcoS136_00229</name>
</gene>
<keyword evidence="2" id="KW-1185">Reference proteome</keyword>
<accession>A0A3G3BVS6</accession>
<dbReference type="EMBL" id="MH884508">
    <property type="protein sequence ID" value="AYP68343.1"/>
    <property type="molecule type" value="Genomic_DNA"/>
</dbReference>
<evidence type="ECO:0000313" key="1">
    <source>
        <dbReference type="EMBL" id="AYP68343.1"/>
    </source>
</evidence>
<organism evidence="1 2">
    <name type="scientific">Bacillus phage vB_BcoS-136</name>
    <dbReference type="NCBI Taxonomy" id="2419619"/>
    <lineage>
        <taxon>Viruses</taxon>
        <taxon>Duplodnaviria</taxon>
        <taxon>Heunggongvirae</taxon>
        <taxon>Uroviricota</taxon>
        <taxon>Caudoviricetes</taxon>
        <taxon>Heleneionescovirinae</taxon>
        <taxon>Kenyattavirus</taxon>
        <taxon>Kenyattavirus kv136</taxon>
    </lineage>
</organism>
<proteinExistence type="predicted"/>
<dbReference type="Proteomes" id="UP000274199">
    <property type="component" value="Segment"/>
</dbReference>
<name>A0A3G3BVS6_9CAUD</name>
<sequence>MDNLRKVEVRRDKEWVGIHFSELKKGDNFRMFEPTGEEVVDKKGNTIFYAESEVYKTDDGVWCIEVLL</sequence>
<protein>
    <submittedName>
        <fullName evidence="1">Uncharacterized protein</fullName>
    </submittedName>
</protein>
<evidence type="ECO:0000313" key="2">
    <source>
        <dbReference type="Proteomes" id="UP000274199"/>
    </source>
</evidence>